<reference evidence="1" key="1">
    <citation type="journal article" date="2020" name="mSystems">
        <title>Genome- and Community-Level Interaction Insights into Carbon Utilization and Element Cycling Functions of Hydrothermarchaeota in Hydrothermal Sediment.</title>
        <authorList>
            <person name="Zhou Z."/>
            <person name="Liu Y."/>
            <person name="Xu W."/>
            <person name="Pan J."/>
            <person name="Luo Z.H."/>
            <person name="Li M."/>
        </authorList>
    </citation>
    <scope>NUCLEOTIDE SEQUENCE [LARGE SCALE GENOMIC DNA]</scope>
    <source>
        <strain evidence="1">SpSt-246</strain>
    </source>
</reference>
<proteinExistence type="predicted"/>
<comment type="caution">
    <text evidence="1">The sequence shown here is derived from an EMBL/GenBank/DDBJ whole genome shotgun (WGS) entry which is preliminary data.</text>
</comment>
<sequence length="187" mass="20687">MDAARRRFLSFLALGGVATLPKAKGAPSQEEVLSLALAAEELAREVYRRAVAARPFRGPWATYLEAALAQEEEHARRLREALGRQPALRFRLPEVFQSPIPLLRLLESLEEAFVGAYLGALPLLEGEALRLAGAILGVEAGHRVLVRQARLELQDPLLRPPFVANDRALERALSLEEAREALKPYLP</sequence>
<dbReference type="InterPro" id="IPR009078">
    <property type="entry name" value="Ferritin-like_SF"/>
</dbReference>
<dbReference type="EMBL" id="DSKL01000192">
    <property type="protein sequence ID" value="HEH82302.1"/>
    <property type="molecule type" value="Genomic_DNA"/>
</dbReference>
<dbReference type="SUPFAM" id="SSF47240">
    <property type="entry name" value="Ferritin-like"/>
    <property type="match status" value="1"/>
</dbReference>
<dbReference type="AlphaFoldDB" id="A0A7C2C0M9"/>
<protein>
    <submittedName>
        <fullName evidence="1">Ferritin-like domain-containing protein</fullName>
    </submittedName>
</protein>
<name>A0A7C2C0M9_9DEIN</name>
<gene>
    <name evidence="1" type="ORF">ENP73_04765</name>
</gene>
<accession>A0A7C2C0M9</accession>
<dbReference type="Pfam" id="PF13668">
    <property type="entry name" value="Ferritin_2"/>
    <property type="match status" value="1"/>
</dbReference>
<organism evidence="1">
    <name type="scientific">Thermus islandicus</name>
    <dbReference type="NCBI Taxonomy" id="540988"/>
    <lineage>
        <taxon>Bacteria</taxon>
        <taxon>Thermotogati</taxon>
        <taxon>Deinococcota</taxon>
        <taxon>Deinococci</taxon>
        <taxon>Thermales</taxon>
        <taxon>Thermaceae</taxon>
        <taxon>Thermus</taxon>
    </lineage>
</organism>
<evidence type="ECO:0000313" key="1">
    <source>
        <dbReference type="EMBL" id="HEH82302.1"/>
    </source>
</evidence>